<dbReference type="Gene3D" id="2.60.40.420">
    <property type="entry name" value="Cupredoxins - blue copper proteins"/>
    <property type="match status" value="3"/>
</dbReference>
<dbReference type="SUPFAM" id="SSF49503">
    <property type="entry name" value="Cupredoxins"/>
    <property type="match status" value="3"/>
</dbReference>
<evidence type="ECO:0000259" key="6">
    <source>
        <dbReference type="Pfam" id="PF07732"/>
    </source>
</evidence>
<dbReference type="GO" id="GO:0016491">
    <property type="term" value="F:oxidoreductase activity"/>
    <property type="evidence" value="ECO:0007669"/>
    <property type="project" value="UniProtKB-KW"/>
</dbReference>
<evidence type="ECO:0000259" key="5">
    <source>
        <dbReference type="Pfam" id="PF07731"/>
    </source>
</evidence>
<sequence>MPVPSHPTRRSLLFGTAGTAALLAAGTGTRFGTGAPATLAPVSRAGSAADVAVLLTAAPTTVDLGARDVATWGFGDRIPGPEIRVAAGGTVAARLRNDLPQDTTVHWHGVRIDQRMDGAPGFSQAPVPAGGDFDYRFVVPDPGTYFYHSHVGTQLDRALYGALVVEDPAEPLSYDAEWTVVLDDWIDGTGTDPDAVLTELRGNPKSPQDMRSTLLGGSAGHVAYPHYLVNGRAPEAPEVFEEAPGRRVRLRLINAGADTAFRVALGGHRLTVTHTDGFPVLPVRVDTLLIGMGERYDVLVTLEDGVFPLVAAAEGKNARAFAVVRTSTGDAPPASADVPELDRRVLDLADLTADPSVDPGDEPAREVDLVLRTGGARGTSWTIGTADAPDDTSVRVAVADGERVRLSFTNNSRIWHPVHLHGHTFRVRRSGGGGPLKDTVVVRPRETVTVDLLADNPGEWMLHCHNVYHSELGMMATLGYGDAPPDTIMPGMAPERH</sequence>
<dbReference type="InterPro" id="IPR001117">
    <property type="entry name" value="Cu-oxidase_2nd"/>
</dbReference>
<dbReference type="Pfam" id="PF00394">
    <property type="entry name" value="Cu-oxidase"/>
    <property type="match status" value="1"/>
</dbReference>
<dbReference type="InterPro" id="IPR002355">
    <property type="entry name" value="Cu_oxidase_Cu_BS"/>
</dbReference>
<comment type="caution">
    <text evidence="7">The sequence shown here is derived from an EMBL/GenBank/DDBJ whole genome shotgun (WGS) entry which is preliminary data.</text>
</comment>
<feature type="domain" description="Plastocyanin-like" evidence="6">
    <location>
        <begin position="67"/>
        <end position="169"/>
    </location>
</feature>
<evidence type="ECO:0000313" key="7">
    <source>
        <dbReference type="EMBL" id="OPC78377.1"/>
    </source>
</evidence>
<keyword evidence="1" id="KW-0479">Metal-binding</keyword>
<dbReference type="GO" id="GO:0005507">
    <property type="term" value="F:copper ion binding"/>
    <property type="evidence" value="ECO:0007669"/>
    <property type="project" value="InterPro"/>
</dbReference>
<feature type="domain" description="Plastocyanin-like" evidence="5">
    <location>
        <begin position="366"/>
        <end position="478"/>
    </location>
</feature>
<gene>
    <name evidence="7" type="ORF">B4N89_40170</name>
</gene>
<dbReference type="AlphaFoldDB" id="A0A1T3NNB8"/>
<dbReference type="PROSITE" id="PS51318">
    <property type="entry name" value="TAT"/>
    <property type="match status" value="1"/>
</dbReference>
<dbReference type="OrthoDB" id="345021at2"/>
<dbReference type="EMBL" id="MWQN01000003">
    <property type="protein sequence ID" value="OPC78377.1"/>
    <property type="molecule type" value="Genomic_DNA"/>
</dbReference>
<dbReference type="PANTHER" id="PTHR11709">
    <property type="entry name" value="MULTI-COPPER OXIDASE"/>
    <property type="match status" value="1"/>
</dbReference>
<name>A0A1T3NNB8_9ACTN</name>
<keyword evidence="8" id="KW-1185">Reference proteome</keyword>
<dbReference type="InterPro" id="IPR006311">
    <property type="entry name" value="TAT_signal"/>
</dbReference>
<dbReference type="InterPro" id="IPR011706">
    <property type="entry name" value="Cu-oxidase_C"/>
</dbReference>
<feature type="domain" description="Plastocyanin-like" evidence="4">
    <location>
        <begin position="178"/>
        <end position="324"/>
    </location>
</feature>
<protein>
    <submittedName>
        <fullName evidence="7">Copper oxidase</fullName>
    </submittedName>
</protein>
<evidence type="ECO:0000313" key="8">
    <source>
        <dbReference type="Proteomes" id="UP000190037"/>
    </source>
</evidence>
<evidence type="ECO:0000256" key="3">
    <source>
        <dbReference type="ARBA" id="ARBA00023008"/>
    </source>
</evidence>
<accession>A0A1T3NNB8</accession>
<dbReference type="STRING" id="159449.B4N89_40170"/>
<dbReference type="RefSeq" id="WP_078981468.1">
    <property type="nucleotide sequence ID" value="NZ_MWQN01000003.1"/>
</dbReference>
<dbReference type="PROSITE" id="PS00080">
    <property type="entry name" value="MULTICOPPER_OXIDASE2"/>
    <property type="match status" value="1"/>
</dbReference>
<keyword evidence="3" id="KW-0186">Copper</keyword>
<dbReference type="InterPro" id="IPR008972">
    <property type="entry name" value="Cupredoxin"/>
</dbReference>
<dbReference type="InterPro" id="IPR011707">
    <property type="entry name" value="Cu-oxidase-like_N"/>
</dbReference>
<evidence type="ECO:0000256" key="2">
    <source>
        <dbReference type="ARBA" id="ARBA00023002"/>
    </source>
</evidence>
<evidence type="ECO:0000256" key="1">
    <source>
        <dbReference type="ARBA" id="ARBA00022723"/>
    </source>
</evidence>
<dbReference type="PANTHER" id="PTHR11709:SF394">
    <property type="entry name" value="FI03373P-RELATED"/>
    <property type="match status" value="1"/>
</dbReference>
<organism evidence="7 8">
    <name type="scientific">Embleya scabrispora</name>
    <dbReference type="NCBI Taxonomy" id="159449"/>
    <lineage>
        <taxon>Bacteria</taxon>
        <taxon>Bacillati</taxon>
        <taxon>Actinomycetota</taxon>
        <taxon>Actinomycetes</taxon>
        <taxon>Kitasatosporales</taxon>
        <taxon>Streptomycetaceae</taxon>
        <taxon>Embleya</taxon>
    </lineage>
</organism>
<dbReference type="Pfam" id="PF07732">
    <property type="entry name" value="Cu-oxidase_3"/>
    <property type="match status" value="1"/>
</dbReference>
<dbReference type="Proteomes" id="UP000190037">
    <property type="component" value="Unassembled WGS sequence"/>
</dbReference>
<dbReference type="CDD" id="cd13861">
    <property type="entry name" value="CuRO_1_CumA_like"/>
    <property type="match status" value="1"/>
</dbReference>
<dbReference type="CDD" id="cd13870">
    <property type="entry name" value="CuRO_2_CopA_like_1"/>
    <property type="match status" value="1"/>
</dbReference>
<reference evidence="7 8" key="1">
    <citation type="submission" date="2017-03" db="EMBL/GenBank/DDBJ databases">
        <title>Draft genome sequence of Streptomyces scabrisporus NF3, endophyte isolated from Amphipterygium adstringens.</title>
        <authorList>
            <person name="Vazquez M."/>
            <person name="Ceapa C.D."/>
            <person name="Rodriguez Luna D."/>
            <person name="Sanchez Esquivel S."/>
        </authorList>
    </citation>
    <scope>NUCLEOTIDE SEQUENCE [LARGE SCALE GENOMIC DNA]</scope>
    <source>
        <strain evidence="7 8">NF3</strain>
    </source>
</reference>
<proteinExistence type="predicted"/>
<dbReference type="Pfam" id="PF07731">
    <property type="entry name" value="Cu-oxidase_2"/>
    <property type="match status" value="1"/>
</dbReference>
<keyword evidence="2" id="KW-0560">Oxidoreductase</keyword>
<dbReference type="InterPro" id="IPR045087">
    <property type="entry name" value="Cu-oxidase_fam"/>
</dbReference>
<evidence type="ECO:0000259" key="4">
    <source>
        <dbReference type="Pfam" id="PF00394"/>
    </source>
</evidence>